<keyword evidence="4" id="KW-0378">Hydrolase</keyword>
<sequence>MGCGSSVQVHQDPDSVVPTAPSAAGKQDAASFADGCRLRIFHINDVYALDNLPVLRSCILARSEGVNVLTTLAGDFLAPSLLSSIDHGRGMVAAMNAVPVDAVCFGNHECDIPFGSLVQRINQFEGTWLNSNMLSMKEEPELREKLVEYHMVELEGGRSVVLTGFLIGGDKFASLYRKGAFGGHATKIKPVLESVDEVMSQVHSIYPDADCVIPLTHQDMPDDVAITNRGHNFPVVLGGHDHDVFCEHHNGTVIVKAGADAKNVAVIDLFWEKGAPPKSPPIVSIEMVPLEAPEGKERSEAPYQPDLKLQETVKILQRPAEELKAATLAAMPVDDEDPLTSEGVRFHECTMATLLASGLRDIGGADGALMNAGSIRGKKTYSDGRIRFADLASEVPFPSTVITAVIPGSVLSEAVAASRAPWHGAETPRAGAPAGSTSHALHFDDGMKSDPITEELVEVAGKPLDPDCLYSIVIDSFLMHNDKVLMEYTKAHPENVPSEESGRPALPMLVEFFCNKIWASLCDVDGDGVVQVEEIDEFFDLADTDGNGELDVDEIMVAMSLRLGDLDVTRVLAQQCVSLADEDGNGKVSKEELRKFMMAEAKARLESPTT</sequence>
<dbReference type="EMBL" id="CAMXCT010000969">
    <property type="protein sequence ID" value="CAI3985238.1"/>
    <property type="molecule type" value="Genomic_DNA"/>
</dbReference>
<keyword evidence="2" id="KW-0732">Signal</keyword>
<feature type="domain" description="EF-hand" evidence="6">
    <location>
        <begin position="530"/>
        <end position="565"/>
    </location>
</feature>
<keyword evidence="4" id="KW-0547">Nucleotide-binding</keyword>
<dbReference type="EMBL" id="CAMXCT030000969">
    <property type="protein sequence ID" value="CAL4772550.1"/>
    <property type="molecule type" value="Genomic_DNA"/>
</dbReference>
<dbReference type="Pfam" id="PF02872">
    <property type="entry name" value="5_nucleotid_C"/>
    <property type="match status" value="1"/>
</dbReference>
<dbReference type="OrthoDB" id="10252235at2759"/>
<reference evidence="8" key="2">
    <citation type="submission" date="2024-04" db="EMBL/GenBank/DDBJ databases">
        <authorList>
            <person name="Chen Y."/>
            <person name="Shah S."/>
            <person name="Dougan E. K."/>
            <person name="Thang M."/>
            <person name="Chan C."/>
        </authorList>
    </citation>
    <scope>NUCLEOTIDE SEQUENCE [LARGE SCALE GENOMIC DNA]</scope>
</reference>
<dbReference type="SUPFAM" id="SSF47473">
    <property type="entry name" value="EF-hand"/>
    <property type="match status" value="1"/>
</dbReference>
<evidence type="ECO:0000259" key="6">
    <source>
        <dbReference type="PROSITE" id="PS50222"/>
    </source>
</evidence>
<evidence type="ECO:0000313" key="7">
    <source>
        <dbReference type="EMBL" id="CAI3985238.1"/>
    </source>
</evidence>
<dbReference type="InterPro" id="IPR018247">
    <property type="entry name" value="EF_Hand_1_Ca_BS"/>
</dbReference>
<evidence type="ECO:0000256" key="3">
    <source>
        <dbReference type="ARBA" id="ARBA00022837"/>
    </source>
</evidence>
<dbReference type="Gene3D" id="3.60.21.10">
    <property type="match status" value="1"/>
</dbReference>
<evidence type="ECO:0000313" key="9">
    <source>
        <dbReference type="EMBL" id="CAL4772550.1"/>
    </source>
</evidence>
<dbReference type="PANTHER" id="PTHR11575">
    <property type="entry name" value="5'-NUCLEOTIDASE-RELATED"/>
    <property type="match status" value="1"/>
</dbReference>
<organism evidence="7">
    <name type="scientific">Cladocopium goreaui</name>
    <dbReference type="NCBI Taxonomy" id="2562237"/>
    <lineage>
        <taxon>Eukaryota</taxon>
        <taxon>Sar</taxon>
        <taxon>Alveolata</taxon>
        <taxon>Dinophyceae</taxon>
        <taxon>Suessiales</taxon>
        <taxon>Symbiodiniaceae</taxon>
        <taxon>Cladocopium</taxon>
    </lineage>
</organism>
<feature type="region of interest" description="Disordered" evidence="5">
    <location>
        <begin position="1"/>
        <end position="22"/>
    </location>
</feature>
<gene>
    <name evidence="7" type="ORF">C1SCF055_LOCUS12709</name>
</gene>
<keyword evidence="3" id="KW-0106">Calcium</keyword>
<dbReference type="Gene3D" id="3.90.780.10">
    <property type="entry name" value="5'-Nucleotidase, C-terminal domain"/>
    <property type="match status" value="1"/>
</dbReference>
<comment type="similarity">
    <text evidence="1 4">Belongs to the 5'-nucleotidase family.</text>
</comment>
<dbReference type="Gene3D" id="1.10.238.10">
    <property type="entry name" value="EF-hand"/>
    <property type="match status" value="1"/>
</dbReference>
<dbReference type="InterPro" id="IPR011992">
    <property type="entry name" value="EF-hand-dom_pair"/>
</dbReference>
<dbReference type="EMBL" id="CAMXCT020000969">
    <property type="protein sequence ID" value="CAL1138613.1"/>
    <property type="molecule type" value="Genomic_DNA"/>
</dbReference>
<reference evidence="7" key="1">
    <citation type="submission" date="2022-10" db="EMBL/GenBank/DDBJ databases">
        <authorList>
            <person name="Chen Y."/>
            <person name="Dougan E. K."/>
            <person name="Chan C."/>
            <person name="Rhodes N."/>
            <person name="Thang M."/>
        </authorList>
    </citation>
    <scope>NUCLEOTIDE SEQUENCE</scope>
</reference>
<evidence type="ECO:0000313" key="10">
    <source>
        <dbReference type="Proteomes" id="UP001152797"/>
    </source>
</evidence>
<dbReference type="PRINTS" id="PR01607">
    <property type="entry name" value="APYRASEFAMLY"/>
</dbReference>
<protein>
    <submittedName>
        <fullName evidence="9">Metallophosphoesterase YunD</fullName>
    </submittedName>
</protein>
<dbReference type="Pfam" id="PF13499">
    <property type="entry name" value="EF-hand_7"/>
    <property type="match status" value="1"/>
</dbReference>
<dbReference type="SUPFAM" id="SSF56300">
    <property type="entry name" value="Metallo-dependent phosphatases"/>
    <property type="match status" value="1"/>
</dbReference>
<name>A0A9P1C6X5_9DINO</name>
<dbReference type="InterPro" id="IPR004843">
    <property type="entry name" value="Calcineurin-like_PHP"/>
</dbReference>
<dbReference type="InterPro" id="IPR036907">
    <property type="entry name" value="5'-Nucleotdase_C_sf"/>
</dbReference>
<dbReference type="CDD" id="cd00051">
    <property type="entry name" value="EFh"/>
    <property type="match status" value="1"/>
</dbReference>
<evidence type="ECO:0000256" key="2">
    <source>
        <dbReference type="ARBA" id="ARBA00022729"/>
    </source>
</evidence>
<dbReference type="PROSITE" id="PS00018">
    <property type="entry name" value="EF_HAND_1"/>
    <property type="match status" value="2"/>
</dbReference>
<dbReference type="GO" id="GO:0000166">
    <property type="term" value="F:nucleotide binding"/>
    <property type="evidence" value="ECO:0007669"/>
    <property type="project" value="UniProtKB-KW"/>
</dbReference>
<feature type="domain" description="EF-hand" evidence="6">
    <location>
        <begin position="568"/>
        <end position="603"/>
    </location>
</feature>
<evidence type="ECO:0000256" key="5">
    <source>
        <dbReference type="SAM" id="MobiDB-lite"/>
    </source>
</evidence>
<evidence type="ECO:0000256" key="1">
    <source>
        <dbReference type="ARBA" id="ARBA00006654"/>
    </source>
</evidence>
<accession>A0A9P1C6X5</accession>
<dbReference type="SUPFAM" id="SSF55816">
    <property type="entry name" value="5'-nucleotidase (syn. UDP-sugar hydrolase), C-terminal domain"/>
    <property type="match status" value="1"/>
</dbReference>
<dbReference type="GO" id="GO:0005509">
    <property type="term" value="F:calcium ion binding"/>
    <property type="evidence" value="ECO:0007669"/>
    <property type="project" value="InterPro"/>
</dbReference>
<evidence type="ECO:0000256" key="4">
    <source>
        <dbReference type="RuleBase" id="RU362119"/>
    </source>
</evidence>
<comment type="caution">
    <text evidence="7">The sequence shown here is derived from an EMBL/GenBank/DDBJ whole genome shotgun (WGS) entry which is preliminary data.</text>
</comment>
<dbReference type="Proteomes" id="UP001152797">
    <property type="component" value="Unassembled WGS sequence"/>
</dbReference>
<dbReference type="PANTHER" id="PTHR11575:SF48">
    <property type="entry name" value="5'-NUCLEOTIDASE"/>
    <property type="match status" value="1"/>
</dbReference>
<dbReference type="SMART" id="SM00054">
    <property type="entry name" value="EFh"/>
    <property type="match status" value="2"/>
</dbReference>
<dbReference type="InterPro" id="IPR006179">
    <property type="entry name" value="5_nucleotidase/apyrase"/>
</dbReference>
<dbReference type="GO" id="GO:0016787">
    <property type="term" value="F:hydrolase activity"/>
    <property type="evidence" value="ECO:0007669"/>
    <property type="project" value="UniProtKB-KW"/>
</dbReference>
<dbReference type="InterPro" id="IPR008334">
    <property type="entry name" value="5'-Nucleotdase_C"/>
</dbReference>
<dbReference type="AlphaFoldDB" id="A0A9P1C6X5"/>
<dbReference type="InterPro" id="IPR002048">
    <property type="entry name" value="EF_hand_dom"/>
</dbReference>
<dbReference type="Pfam" id="PF00149">
    <property type="entry name" value="Metallophos"/>
    <property type="match status" value="1"/>
</dbReference>
<dbReference type="InterPro" id="IPR029052">
    <property type="entry name" value="Metallo-depent_PP-like"/>
</dbReference>
<proteinExistence type="inferred from homology"/>
<dbReference type="PROSITE" id="PS50222">
    <property type="entry name" value="EF_HAND_2"/>
    <property type="match status" value="2"/>
</dbReference>
<dbReference type="GO" id="GO:0009166">
    <property type="term" value="P:nucleotide catabolic process"/>
    <property type="evidence" value="ECO:0007669"/>
    <property type="project" value="InterPro"/>
</dbReference>
<keyword evidence="10" id="KW-1185">Reference proteome</keyword>
<evidence type="ECO:0000313" key="8">
    <source>
        <dbReference type="EMBL" id="CAL1138613.1"/>
    </source>
</evidence>